<name>A0A4R2NSU5_9BACL</name>
<proteinExistence type="predicted"/>
<sequence length="75" mass="8355">MGSGCVDFHLIGCLKRIFDTVKIRYINYSSIREEKVFINSSDLRGSESGRYYGGQPNSANQSIWKVKVNGGAMFG</sequence>
<organism evidence="1 2">
    <name type="scientific">Scopulibacillus darangshiensis</name>
    <dbReference type="NCBI Taxonomy" id="442528"/>
    <lineage>
        <taxon>Bacteria</taxon>
        <taxon>Bacillati</taxon>
        <taxon>Bacillota</taxon>
        <taxon>Bacilli</taxon>
        <taxon>Bacillales</taxon>
        <taxon>Sporolactobacillaceae</taxon>
        <taxon>Scopulibacillus</taxon>
    </lineage>
</organism>
<reference evidence="1 2" key="1">
    <citation type="submission" date="2019-03" db="EMBL/GenBank/DDBJ databases">
        <title>Genomic Encyclopedia of Type Strains, Phase IV (KMG-IV): sequencing the most valuable type-strain genomes for metagenomic binning, comparative biology and taxonomic classification.</title>
        <authorList>
            <person name="Goeker M."/>
        </authorList>
    </citation>
    <scope>NUCLEOTIDE SEQUENCE [LARGE SCALE GENOMIC DNA]</scope>
    <source>
        <strain evidence="1 2">DSM 19377</strain>
    </source>
</reference>
<accession>A0A4R2NSU5</accession>
<protein>
    <submittedName>
        <fullName evidence="1">Uncharacterized protein</fullName>
    </submittedName>
</protein>
<evidence type="ECO:0000313" key="1">
    <source>
        <dbReference type="EMBL" id="TCP24917.1"/>
    </source>
</evidence>
<dbReference type="Proteomes" id="UP000295416">
    <property type="component" value="Unassembled WGS sequence"/>
</dbReference>
<evidence type="ECO:0000313" key="2">
    <source>
        <dbReference type="Proteomes" id="UP000295416"/>
    </source>
</evidence>
<gene>
    <name evidence="1" type="ORF">EV207_12220</name>
</gene>
<comment type="caution">
    <text evidence="1">The sequence shown here is derived from an EMBL/GenBank/DDBJ whole genome shotgun (WGS) entry which is preliminary data.</text>
</comment>
<dbReference type="EMBL" id="SLXK01000022">
    <property type="protein sequence ID" value="TCP24917.1"/>
    <property type="molecule type" value="Genomic_DNA"/>
</dbReference>
<keyword evidence="2" id="KW-1185">Reference proteome</keyword>
<dbReference type="AlphaFoldDB" id="A0A4R2NSU5"/>